<feature type="compositionally biased region" description="Polar residues" evidence="11">
    <location>
        <begin position="512"/>
        <end position="544"/>
    </location>
</feature>
<dbReference type="FunFam" id="1.10.510.10:FF:000499">
    <property type="entry name" value="Serine/threonine-protein kinase KIC1"/>
    <property type="match status" value="1"/>
</dbReference>
<dbReference type="CDD" id="cd06609">
    <property type="entry name" value="STKc_MST3_like"/>
    <property type="match status" value="1"/>
</dbReference>
<gene>
    <name evidence="13" type="ORF">BS50DRAFT_506486</name>
</gene>
<feature type="compositionally biased region" description="Polar residues" evidence="11">
    <location>
        <begin position="386"/>
        <end position="395"/>
    </location>
</feature>
<proteinExistence type="inferred from homology"/>
<dbReference type="InterPro" id="IPR017441">
    <property type="entry name" value="Protein_kinase_ATP_BS"/>
</dbReference>
<keyword evidence="14" id="KW-1185">Reference proteome</keyword>
<comment type="similarity">
    <text evidence="1">Belongs to the protein kinase superfamily. STE Ser/Thr protein kinase family. STE20 subfamily.</text>
</comment>
<dbReference type="PROSITE" id="PS50011">
    <property type="entry name" value="PROTEIN_KINASE_DOM"/>
    <property type="match status" value="1"/>
</dbReference>
<evidence type="ECO:0000256" key="8">
    <source>
        <dbReference type="ARBA" id="ARBA00047899"/>
    </source>
</evidence>
<evidence type="ECO:0000313" key="14">
    <source>
        <dbReference type="Proteomes" id="UP000240883"/>
    </source>
</evidence>
<accession>A0A2T2N4V0</accession>
<keyword evidence="4" id="KW-0808">Transferase</keyword>
<reference evidence="13 14" key="1">
    <citation type="journal article" date="2018" name="Front. Microbiol.">
        <title>Genome-Wide Analysis of Corynespora cassiicola Leaf Fall Disease Putative Effectors.</title>
        <authorList>
            <person name="Lopez D."/>
            <person name="Ribeiro S."/>
            <person name="Label P."/>
            <person name="Fumanal B."/>
            <person name="Venisse J.S."/>
            <person name="Kohler A."/>
            <person name="de Oliveira R.R."/>
            <person name="Labutti K."/>
            <person name="Lipzen A."/>
            <person name="Lail K."/>
            <person name="Bauer D."/>
            <person name="Ohm R.A."/>
            <person name="Barry K.W."/>
            <person name="Spatafora J."/>
            <person name="Grigoriev I.V."/>
            <person name="Martin F.M."/>
            <person name="Pujade-Renaud V."/>
        </authorList>
    </citation>
    <scope>NUCLEOTIDE SEQUENCE [LARGE SCALE GENOMIC DNA]</scope>
    <source>
        <strain evidence="13 14">Philippines</strain>
    </source>
</reference>
<evidence type="ECO:0000259" key="12">
    <source>
        <dbReference type="PROSITE" id="PS50011"/>
    </source>
</evidence>
<keyword evidence="6 13" id="KW-0418">Kinase</keyword>
<comment type="catalytic activity">
    <reaction evidence="9">
        <text>L-seryl-[protein] + ATP = O-phospho-L-seryl-[protein] + ADP + H(+)</text>
        <dbReference type="Rhea" id="RHEA:17989"/>
        <dbReference type="Rhea" id="RHEA-COMP:9863"/>
        <dbReference type="Rhea" id="RHEA-COMP:11604"/>
        <dbReference type="ChEBI" id="CHEBI:15378"/>
        <dbReference type="ChEBI" id="CHEBI:29999"/>
        <dbReference type="ChEBI" id="CHEBI:30616"/>
        <dbReference type="ChEBI" id="CHEBI:83421"/>
        <dbReference type="ChEBI" id="CHEBI:456216"/>
        <dbReference type="EC" id="2.7.11.1"/>
    </reaction>
</comment>
<feature type="compositionally biased region" description="Polar residues" evidence="11">
    <location>
        <begin position="441"/>
        <end position="459"/>
    </location>
</feature>
<evidence type="ECO:0000256" key="11">
    <source>
        <dbReference type="SAM" id="MobiDB-lite"/>
    </source>
</evidence>
<dbReference type="GO" id="GO:0005524">
    <property type="term" value="F:ATP binding"/>
    <property type="evidence" value="ECO:0007669"/>
    <property type="project" value="UniProtKB-UniRule"/>
</dbReference>
<feature type="region of interest" description="Disordered" evidence="11">
    <location>
        <begin position="288"/>
        <end position="668"/>
    </location>
</feature>
<dbReference type="PANTHER" id="PTHR48012">
    <property type="entry name" value="STERILE20-LIKE KINASE, ISOFORM B-RELATED"/>
    <property type="match status" value="1"/>
</dbReference>
<dbReference type="Gene3D" id="3.30.200.20">
    <property type="entry name" value="Phosphorylase Kinase, domain 1"/>
    <property type="match status" value="1"/>
</dbReference>
<feature type="compositionally biased region" description="Low complexity" evidence="11">
    <location>
        <begin position="649"/>
        <end position="668"/>
    </location>
</feature>
<evidence type="ECO:0000256" key="4">
    <source>
        <dbReference type="ARBA" id="ARBA00022679"/>
    </source>
</evidence>
<dbReference type="PANTHER" id="PTHR48012:SF10">
    <property type="entry name" value="FI20177P1"/>
    <property type="match status" value="1"/>
</dbReference>
<dbReference type="FunFam" id="3.30.200.20:FF:000488">
    <property type="entry name" value="Related to severin kinase"/>
    <property type="match status" value="1"/>
</dbReference>
<dbReference type="GO" id="GO:0004674">
    <property type="term" value="F:protein serine/threonine kinase activity"/>
    <property type="evidence" value="ECO:0007669"/>
    <property type="project" value="UniProtKB-KW"/>
</dbReference>
<feature type="domain" description="Protein kinase" evidence="12">
    <location>
        <begin position="15"/>
        <end position="265"/>
    </location>
</feature>
<evidence type="ECO:0000256" key="10">
    <source>
        <dbReference type="PROSITE-ProRule" id="PRU10141"/>
    </source>
</evidence>
<dbReference type="AlphaFoldDB" id="A0A2T2N4V0"/>
<dbReference type="SUPFAM" id="SSF56112">
    <property type="entry name" value="Protein kinase-like (PK-like)"/>
    <property type="match status" value="1"/>
</dbReference>
<protein>
    <recommendedName>
        <fullName evidence="2">non-specific serine/threonine protein kinase</fullName>
        <ecNumber evidence="2">2.7.11.1</ecNumber>
    </recommendedName>
</protein>
<name>A0A2T2N4V0_CORCC</name>
<dbReference type="InterPro" id="IPR011009">
    <property type="entry name" value="Kinase-like_dom_sf"/>
</dbReference>
<evidence type="ECO:0000256" key="3">
    <source>
        <dbReference type="ARBA" id="ARBA00022527"/>
    </source>
</evidence>
<dbReference type="STRING" id="1448308.A0A2T2N4V0"/>
<comment type="catalytic activity">
    <reaction evidence="8">
        <text>L-threonyl-[protein] + ATP = O-phospho-L-threonyl-[protein] + ADP + H(+)</text>
        <dbReference type="Rhea" id="RHEA:46608"/>
        <dbReference type="Rhea" id="RHEA-COMP:11060"/>
        <dbReference type="Rhea" id="RHEA-COMP:11605"/>
        <dbReference type="ChEBI" id="CHEBI:15378"/>
        <dbReference type="ChEBI" id="CHEBI:30013"/>
        <dbReference type="ChEBI" id="CHEBI:30616"/>
        <dbReference type="ChEBI" id="CHEBI:61977"/>
        <dbReference type="ChEBI" id="CHEBI:456216"/>
        <dbReference type="EC" id="2.7.11.1"/>
    </reaction>
</comment>
<sequence>MADFVSGSVDPTTLYTKQECIGGGSFGKVYKGIDRRTGQTVAIKVIDVENAEDEVDDIITEIAILSGMNSPYVTKYYGSYLHGSDLWIVMEFCSGGSCADLMKPGIIHENEIAVILKELLMGLTYLHDDNKLHRDIKAANILVSATGQVKLADFGVSGQLSATMTKKNTFVGTPFWMAPEVIKQSGYDGKADIWSLGITALELANGEPPYADIHPMKVLFLIPKNPSPSLQGNFTSSFKEFVDLCLRKDPRERPTAKQLLQTAFIRKAGKPARLLELIGRYQDWRERHPKRDESEDDATPQKKRNEPVNEDLWDFGTVRPINSHARGPALKPMNEAGANARNVSPTRKPVPGQIRTGGDENGNIDPNETVRSPPPSPTKRLAKLQMPTSPASSLKTAAKIPLPPSPDKRVASFFPSPSTQEPVAKKSPVPAIFSPHPPNRNMVTPTKQMPQQPRRQTPLSRDYDEYLQRSIASDIADLEITPQVTPQRNPTPTRASVLPQMTIPEIPPYRGSPSNVNGGTPSSSQPRPFPNQSNHNQSPRLSQASKPLSSLLGQQPLPPLTGQKPLPATQQPLPAFQPNSSSRPESASSNDPFGGPSVDNWSLKPSPMPQTPAKNQFSTPSNNRLSTPSNASSTKPSPMSRGSFGRPKATSTSSTASSAAASSAASPAPSLEITALTGVVVPALEAALNRRAYHLNLKNKQESANALRDPQAFIERRKQRQECHDRVKKLVGELSERFQELDRWDARGEVGMGGEVAGFLEGFLEEVLVRVEPADD</sequence>
<evidence type="ECO:0000256" key="7">
    <source>
        <dbReference type="ARBA" id="ARBA00022840"/>
    </source>
</evidence>
<keyword evidence="3" id="KW-0723">Serine/threonine-protein kinase</keyword>
<evidence type="ECO:0000256" key="9">
    <source>
        <dbReference type="ARBA" id="ARBA00048679"/>
    </source>
</evidence>
<dbReference type="InterPro" id="IPR050629">
    <property type="entry name" value="STE20/SPS1-PAK"/>
</dbReference>
<evidence type="ECO:0000256" key="1">
    <source>
        <dbReference type="ARBA" id="ARBA00008874"/>
    </source>
</evidence>
<dbReference type="GO" id="GO:0005737">
    <property type="term" value="C:cytoplasm"/>
    <property type="evidence" value="ECO:0007669"/>
    <property type="project" value="TreeGrafter"/>
</dbReference>
<dbReference type="Proteomes" id="UP000240883">
    <property type="component" value="Unassembled WGS sequence"/>
</dbReference>
<feature type="binding site" evidence="10">
    <location>
        <position position="44"/>
    </location>
    <ligand>
        <name>ATP</name>
        <dbReference type="ChEBI" id="CHEBI:30616"/>
    </ligand>
</feature>
<dbReference type="Gene3D" id="1.10.510.10">
    <property type="entry name" value="Transferase(Phosphotransferase) domain 1"/>
    <property type="match status" value="1"/>
</dbReference>
<dbReference type="Pfam" id="PF00069">
    <property type="entry name" value="Pkinase"/>
    <property type="match status" value="1"/>
</dbReference>
<feature type="compositionally biased region" description="Basic and acidic residues" evidence="11">
    <location>
        <begin position="288"/>
        <end position="307"/>
    </location>
</feature>
<feature type="compositionally biased region" description="Low complexity" evidence="11">
    <location>
        <begin position="580"/>
        <end position="589"/>
    </location>
</feature>
<dbReference type="PROSITE" id="PS00107">
    <property type="entry name" value="PROTEIN_KINASE_ATP"/>
    <property type="match status" value="1"/>
</dbReference>
<keyword evidence="5 10" id="KW-0547">Nucleotide-binding</keyword>
<evidence type="ECO:0000256" key="5">
    <source>
        <dbReference type="ARBA" id="ARBA00022741"/>
    </source>
</evidence>
<feature type="compositionally biased region" description="Low complexity" evidence="11">
    <location>
        <begin position="545"/>
        <end position="567"/>
    </location>
</feature>
<dbReference type="OrthoDB" id="248923at2759"/>
<dbReference type="SMART" id="SM00220">
    <property type="entry name" value="S_TKc"/>
    <property type="match status" value="1"/>
</dbReference>
<dbReference type="EC" id="2.7.11.1" evidence="2"/>
<keyword evidence="7 10" id="KW-0067">ATP-binding</keyword>
<dbReference type="InterPro" id="IPR000719">
    <property type="entry name" value="Prot_kinase_dom"/>
</dbReference>
<dbReference type="EMBL" id="KZ678149">
    <property type="protein sequence ID" value="PSN60419.1"/>
    <property type="molecule type" value="Genomic_DNA"/>
</dbReference>
<evidence type="ECO:0000256" key="2">
    <source>
        <dbReference type="ARBA" id="ARBA00012513"/>
    </source>
</evidence>
<organism evidence="13 14">
    <name type="scientific">Corynespora cassiicola Philippines</name>
    <dbReference type="NCBI Taxonomy" id="1448308"/>
    <lineage>
        <taxon>Eukaryota</taxon>
        <taxon>Fungi</taxon>
        <taxon>Dikarya</taxon>
        <taxon>Ascomycota</taxon>
        <taxon>Pezizomycotina</taxon>
        <taxon>Dothideomycetes</taxon>
        <taxon>Pleosporomycetidae</taxon>
        <taxon>Pleosporales</taxon>
        <taxon>Corynesporascaceae</taxon>
        <taxon>Corynespora</taxon>
    </lineage>
</organism>
<feature type="compositionally biased region" description="Polar residues" evidence="11">
    <location>
        <begin position="482"/>
        <end position="494"/>
    </location>
</feature>
<evidence type="ECO:0000313" key="13">
    <source>
        <dbReference type="EMBL" id="PSN60419.1"/>
    </source>
</evidence>
<feature type="compositionally biased region" description="Polar residues" evidence="11">
    <location>
        <begin position="612"/>
        <end position="637"/>
    </location>
</feature>
<evidence type="ECO:0000256" key="6">
    <source>
        <dbReference type="ARBA" id="ARBA00022777"/>
    </source>
</evidence>